<evidence type="ECO:0000256" key="3">
    <source>
        <dbReference type="SAM" id="MobiDB-lite"/>
    </source>
</evidence>
<evidence type="ECO:0000313" key="5">
    <source>
        <dbReference type="EMBL" id="KAK2951774.1"/>
    </source>
</evidence>
<reference evidence="5 6" key="1">
    <citation type="journal article" date="2022" name="bioRxiv">
        <title>Genomics of Preaxostyla Flagellates Illuminates Evolutionary Transitions and the Path Towards Mitochondrial Loss.</title>
        <authorList>
            <person name="Novak L.V.F."/>
            <person name="Treitli S.C."/>
            <person name="Pyrih J."/>
            <person name="Halakuc P."/>
            <person name="Pipaliya S.V."/>
            <person name="Vacek V."/>
            <person name="Brzon O."/>
            <person name="Soukal P."/>
            <person name="Eme L."/>
            <person name="Dacks J.B."/>
            <person name="Karnkowska A."/>
            <person name="Elias M."/>
            <person name="Hampl V."/>
        </authorList>
    </citation>
    <scope>NUCLEOTIDE SEQUENCE [LARGE SCALE GENOMIC DNA]</scope>
    <source>
        <strain evidence="5">NAU3</strain>
        <tissue evidence="5">Gut</tissue>
    </source>
</reference>
<dbReference type="SMART" id="SM00025">
    <property type="entry name" value="Pumilio"/>
    <property type="match status" value="5"/>
</dbReference>
<feature type="compositionally biased region" description="Basic and acidic residues" evidence="3">
    <location>
        <begin position="995"/>
        <end position="1006"/>
    </location>
</feature>
<feature type="region of interest" description="Disordered" evidence="3">
    <location>
        <begin position="336"/>
        <end position="462"/>
    </location>
</feature>
<dbReference type="SUPFAM" id="SSF48371">
    <property type="entry name" value="ARM repeat"/>
    <property type="match status" value="1"/>
</dbReference>
<feature type="compositionally biased region" description="Basic and acidic residues" evidence="3">
    <location>
        <begin position="603"/>
        <end position="618"/>
    </location>
</feature>
<evidence type="ECO:0000256" key="4">
    <source>
        <dbReference type="SAM" id="SignalP"/>
    </source>
</evidence>
<organism evidence="5 6">
    <name type="scientific">Blattamonas nauphoetae</name>
    <dbReference type="NCBI Taxonomy" id="2049346"/>
    <lineage>
        <taxon>Eukaryota</taxon>
        <taxon>Metamonada</taxon>
        <taxon>Preaxostyla</taxon>
        <taxon>Oxymonadida</taxon>
        <taxon>Blattamonas</taxon>
    </lineage>
</organism>
<feature type="compositionally biased region" description="Polar residues" evidence="3">
    <location>
        <begin position="1038"/>
        <end position="1064"/>
    </location>
</feature>
<evidence type="ECO:0000256" key="1">
    <source>
        <dbReference type="ARBA" id="ARBA00022737"/>
    </source>
</evidence>
<dbReference type="InterPro" id="IPR011989">
    <property type="entry name" value="ARM-like"/>
</dbReference>
<dbReference type="EMBL" id="JARBJD010000113">
    <property type="protein sequence ID" value="KAK2951774.1"/>
    <property type="molecule type" value="Genomic_DNA"/>
</dbReference>
<sequence>MLLSLAVSVLLSSASSYSYQSPSASQYKFTFPQSCDPSQSAKSFGDSPNNFDEQCRREYSQCLDDGVDRCRTDCRMRRGSNEDIVNCTQQCGIDAIADCIEDFFDCNHQEKNVPLRVVRTGLSGDPSFVESLYNSKVLKQDSPSSLNMNSVDYDRYASMCDPSQIHSKTDNKAIRDQTSRLQHSLNTNKGMYQQAFSKTSPHSMAMPDVDVKKLRKSAPRGTVLESTNENVNTQQKKMQCGRGISLLDTGRSIKPQADMADPFAIHFESTDQRFGTTFDTSMDFGPNMPSTSGSNAPGTYYTCPSSPPSILSSVSTFSPHHSSYLMSSLHFTPPLTHLHHADRDNDNTHKNSQNETDNPDLFVSQPTLHGPPYNLGQKADEKASLNQHTSFSSSIQNFSFKEGKQRSAAKTRARAATVHDSPYDTIHPGINSKLHHLSPKSHTRSRLSPKSENEKETTPSQFLSRYDTKLSFESSFNNYVPVNPFSMEIEEQKPASTPPHHHRARFNSESYTSSKLVLASFALDEQTEDKKNLLTRHSKSFRTLSKEPPNDVRMRQETIDSLPQEYWESGSIHQNPDKEGDVVSDTGSDPFASAEEVETPEWSPRDNKNTAIKGHDGFAPESENNFSTSLLSSTSLRVLGDLDRSREFGKTTQSIDPFDVFNLTPLSSQTGSPKQKDDKDWNTALGWAWKEEEGDDIFKEAKEKEIIDSNLAFDQINFSDQRRLLSHAQTSVPTPNLSTTPFSLPSSLVLHTRNRTANSLTTTGFPSPLLQSEQETERKSEEQHHSNGNSPMWLRESNTTRMWSGTSTPRSSTQLDAASSPPLSIDAQSEKIFFGMPAQTQELPLTLHTTYGRSEVYSTDQCAQPSTTTSSSVPSIIASLSLPSSLQTTSLLNTNSNYSLFSPDQHTTTSLSSPSYLPQNLLPPSLHPSFPLSPIASLPTSLISSQPTSSRPSHLTPAQSPHSTHISLTTSPSLIAPPPTSPALLLVPDGSIDVTRLERREPEQFRNEFVGRAQRTPQVSPLNSKNSSRHTSPKMLPNENSSVQYRPPQLVTSLPTSPLHTPKSSSPLTLFSPISIAPSQPLNNSHPVLVIHNTAKSPVFQPANPNLTLFVPSTQAAQSGREQTVTQTGVGSGKSTHAAIPANHPSRFNPLFTPSDINHDDPFLSLSRAFGRLDLLLLSQLGSRFFQISLDMINEKDKEREKEWRKKEREAREKGVVNPEPFPQLMLITAVRLSLDELLPNLFHHSCNQFANYATQKLLVYGGEEERLRVLRRLEEEENTNDGREVDEGLLGLCLNKFGMRFVQRIINSVEKIPSCRALFVKLFSPLVPSLLIHHVGVLCLHSLLTVWTPCHTLFATTAILSNPHSIHTPDNKTALNHQSIPSSLGQPFVMTFQIIQRVWMNAGESTCEAEDEERAVDVRRGEKGRGREDDAMRLDRPENTVRARIVESLLPNVLGMMVHPFASLLLLDVLLTRGVYRNTQVFTKFQNLIFSSLLSSISNKHASTLFKAFISSATPSALSQLVTTAFLTPHSSSLASIPDLCQFDSVFQVLSLLFRKLSSADKRNVATQLHPIQDDLVRSRKGRALWDELVKY</sequence>
<feature type="region of interest" description="Disordered" evidence="3">
    <location>
        <begin position="941"/>
        <end position="1064"/>
    </location>
</feature>
<feature type="compositionally biased region" description="Basic and acidic residues" evidence="3">
    <location>
        <begin position="775"/>
        <end position="785"/>
    </location>
</feature>
<dbReference type="Gene3D" id="1.25.10.10">
    <property type="entry name" value="Leucine-rich Repeat Variant"/>
    <property type="match status" value="1"/>
</dbReference>
<evidence type="ECO:0000313" key="6">
    <source>
        <dbReference type="Proteomes" id="UP001281761"/>
    </source>
</evidence>
<feature type="compositionally biased region" description="Polar residues" evidence="3">
    <location>
        <begin position="941"/>
        <end position="973"/>
    </location>
</feature>
<feature type="compositionally biased region" description="Polar residues" evidence="3">
    <location>
        <begin position="384"/>
        <end position="399"/>
    </location>
</feature>
<keyword evidence="1" id="KW-0677">Repeat</keyword>
<dbReference type="InterPro" id="IPR016024">
    <property type="entry name" value="ARM-type_fold"/>
</dbReference>
<keyword evidence="6" id="KW-1185">Reference proteome</keyword>
<feature type="compositionally biased region" description="Basic and acidic residues" evidence="3">
    <location>
        <begin position="339"/>
        <end position="349"/>
    </location>
</feature>
<evidence type="ECO:0000256" key="2">
    <source>
        <dbReference type="PROSITE-ProRule" id="PRU00317"/>
    </source>
</evidence>
<gene>
    <name evidence="5" type="ORF">BLNAU_13267</name>
</gene>
<dbReference type="PROSITE" id="PS50302">
    <property type="entry name" value="PUM"/>
    <property type="match status" value="1"/>
</dbReference>
<keyword evidence="4" id="KW-0732">Signal</keyword>
<protein>
    <submittedName>
        <fullName evidence="5">Uncharacterized protein</fullName>
    </submittedName>
</protein>
<feature type="compositionally biased region" description="Basic residues" evidence="3">
    <location>
        <begin position="433"/>
        <end position="447"/>
    </location>
</feature>
<proteinExistence type="predicted"/>
<comment type="caution">
    <text evidence="5">The sequence shown here is derived from an EMBL/GenBank/DDBJ whole genome shotgun (WGS) entry which is preliminary data.</text>
</comment>
<feature type="compositionally biased region" description="Polar residues" evidence="3">
    <location>
        <begin position="1015"/>
        <end position="1026"/>
    </location>
</feature>
<name>A0ABQ9XLS5_9EUKA</name>
<feature type="compositionally biased region" description="Polar residues" evidence="3">
    <location>
        <begin position="758"/>
        <end position="773"/>
    </location>
</feature>
<feature type="region of interest" description="Disordered" evidence="3">
    <location>
        <begin position="569"/>
        <end position="626"/>
    </location>
</feature>
<accession>A0ABQ9XLS5</accession>
<dbReference type="InterPro" id="IPR001313">
    <property type="entry name" value="Pumilio_RNA-bd_rpt"/>
</dbReference>
<feature type="region of interest" description="Disordered" evidence="3">
    <location>
        <begin position="758"/>
        <end position="822"/>
    </location>
</feature>
<feature type="repeat" description="Pumilio" evidence="2">
    <location>
        <begin position="1237"/>
        <end position="1272"/>
    </location>
</feature>
<dbReference type="Proteomes" id="UP001281761">
    <property type="component" value="Unassembled WGS sequence"/>
</dbReference>
<feature type="compositionally biased region" description="Polar residues" evidence="3">
    <location>
        <begin position="786"/>
        <end position="817"/>
    </location>
</feature>
<feature type="chain" id="PRO_5045673405" evidence="4">
    <location>
        <begin position="17"/>
        <end position="1593"/>
    </location>
</feature>
<feature type="signal peptide" evidence="4">
    <location>
        <begin position="1"/>
        <end position="16"/>
    </location>
</feature>